<accession>A0A8X6WJI9</accession>
<dbReference type="EMBL" id="BMAU01021435">
    <property type="protein sequence ID" value="GFY36248.1"/>
    <property type="molecule type" value="Genomic_DNA"/>
</dbReference>
<keyword evidence="2" id="KW-1185">Reference proteome</keyword>
<comment type="caution">
    <text evidence="1">The sequence shown here is derived from an EMBL/GenBank/DDBJ whole genome shotgun (WGS) entry which is preliminary data.</text>
</comment>
<evidence type="ECO:0000313" key="1">
    <source>
        <dbReference type="EMBL" id="GFY36248.1"/>
    </source>
</evidence>
<protein>
    <submittedName>
        <fullName evidence="1">Uncharacterized protein</fullName>
    </submittedName>
</protein>
<reference evidence="1" key="1">
    <citation type="submission" date="2020-08" db="EMBL/GenBank/DDBJ databases">
        <title>Multicomponent nature underlies the extraordinary mechanical properties of spider dragline silk.</title>
        <authorList>
            <person name="Kono N."/>
            <person name="Nakamura H."/>
            <person name="Mori M."/>
            <person name="Yoshida Y."/>
            <person name="Ohtoshi R."/>
            <person name="Malay A.D."/>
            <person name="Moran D.A.P."/>
            <person name="Tomita M."/>
            <person name="Numata K."/>
            <person name="Arakawa K."/>
        </authorList>
    </citation>
    <scope>NUCLEOTIDE SEQUENCE</scope>
</reference>
<name>A0A8X6WJI9_TRICX</name>
<sequence length="85" mass="9841">MGYLKRLGGLQVEFLWGIVMKGMASIQSRTYTFRKQKANHCPPFLLGADRQGSCHVQRFPTLQRLRGKTRCLEMLLTNPFYGVEY</sequence>
<dbReference type="Proteomes" id="UP000887159">
    <property type="component" value="Unassembled WGS sequence"/>
</dbReference>
<proteinExistence type="predicted"/>
<organism evidence="1 2">
    <name type="scientific">Trichonephila clavipes</name>
    <name type="common">Golden silk orbweaver</name>
    <name type="synonym">Nephila clavipes</name>
    <dbReference type="NCBI Taxonomy" id="2585209"/>
    <lineage>
        <taxon>Eukaryota</taxon>
        <taxon>Metazoa</taxon>
        <taxon>Ecdysozoa</taxon>
        <taxon>Arthropoda</taxon>
        <taxon>Chelicerata</taxon>
        <taxon>Arachnida</taxon>
        <taxon>Araneae</taxon>
        <taxon>Araneomorphae</taxon>
        <taxon>Entelegynae</taxon>
        <taxon>Araneoidea</taxon>
        <taxon>Nephilidae</taxon>
        <taxon>Trichonephila</taxon>
    </lineage>
</organism>
<gene>
    <name evidence="1" type="ORF">TNCV_4846201</name>
</gene>
<dbReference type="AlphaFoldDB" id="A0A8X6WJI9"/>
<evidence type="ECO:0000313" key="2">
    <source>
        <dbReference type="Proteomes" id="UP000887159"/>
    </source>
</evidence>